<proteinExistence type="predicted"/>
<dbReference type="EMBL" id="CP043494">
    <property type="protein sequence ID" value="WNG46965.1"/>
    <property type="molecule type" value="Genomic_DNA"/>
</dbReference>
<evidence type="ECO:0000313" key="2">
    <source>
        <dbReference type="Proteomes" id="UP001611383"/>
    </source>
</evidence>
<dbReference type="RefSeq" id="WP_395823884.1">
    <property type="nucleotide sequence ID" value="NZ_CP043494.1"/>
</dbReference>
<sequence>MRILPLTNQPPWRYDASEVLNPPKRTLSFEDIVKRVRRFRSDSVVLMGSRLLWHFWNNPSLVNPNAPGGMGNRITQTYAERIISLACAYGSAYNRPAVSEVEFRLLCWELSWGMGEGFFTEKMVDSLRDCLGRVALARAHWVLFAMAAEGGTVDVHGPKGVERIREQGLVILREAQGEEVELREKLGLTADSLRAVAKRLSMSQPGFSQLREELDAKPPALRRYAPQTDWLNIFPMIDIGVGELSEQFIAPSPWWAAGATAPRPRLG</sequence>
<keyword evidence="2" id="KW-1185">Reference proteome</keyword>
<dbReference type="Proteomes" id="UP001611383">
    <property type="component" value="Chromosome"/>
</dbReference>
<accession>A0ABY9WVF5</accession>
<name>A0ABY9WVF5_9BACT</name>
<reference evidence="1 2" key="1">
    <citation type="submission" date="2019-08" db="EMBL/GenBank/DDBJ databases">
        <title>Archangium and Cystobacter genomes.</title>
        <authorList>
            <person name="Chen I.-C.K."/>
            <person name="Wielgoss S."/>
        </authorList>
    </citation>
    <scope>NUCLEOTIDE SEQUENCE [LARGE SCALE GENOMIC DNA]</scope>
    <source>
        <strain evidence="1 2">Cbm 6</strain>
    </source>
</reference>
<protein>
    <submittedName>
        <fullName evidence="1">Uncharacterized protein</fullName>
    </submittedName>
</protein>
<gene>
    <name evidence="1" type="ORF">F0U60_24660</name>
</gene>
<evidence type="ECO:0000313" key="1">
    <source>
        <dbReference type="EMBL" id="WNG46965.1"/>
    </source>
</evidence>
<organism evidence="1 2">
    <name type="scientific">Archangium minus</name>
    <dbReference type="NCBI Taxonomy" id="83450"/>
    <lineage>
        <taxon>Bacteria</taxon>
        <taxon>Pseudomonadati</taxon>
        <taxon>Myxococcota</taxon>
        <taxon>Myxococcia</taxon>
        <taxon>Myxococcales</taxon>
        <taxon>Cystobacterineae</taxon>
        <taxon>Archangiaceae</taxon>
        <taxon>Archangium</taxon>
    </lineage>
</organism>